<dbReference type="InterPro" id="IPR043519">
    <property type="entry name" value="NT_sf"/>
</dbReference>
<dbReference type="SUPFAM" id="SSF81271">
    <property type="entry name" value="TGS-like"/>
    <property type="match status" value="1"/>
</dbReference>
<evidence type="ECO:0000256" key="3">
    <source>
        <dbReference type="ARBA" id="ARBA00025704"/>
    </source>
</evidence>
<feature type="domain" description="HD" evidence="7">
    <location>
        <begin position="43"/>
        <end position="155"/>
    </location>
</feature>
<dbReference type="SUPFAM" id="SSF81301">
    <property type="entry name" value="Nucleotidyltransferase"/>
    <property type="match status" value="1"/>
</dbReference>
<dbReference type="GO" id="GO:0005886">
    <property type="term" value="C:plasma membrane"/>
    <property type="evidence" value="ECO:0007669"/>
    <property type="project" value="TreeGrafter"/>
</dbReference>
<dbReference type="Gene3D" id="1.10.3210.10">
    <property type="entry name" value="Hypothetical protein af1432"/>
    <property type="match status" value="1"/>
</dbReference>
<comment type="pathway">
    <text evidence="3">Purine metabolism.</text>
</comment>
<evidence type="ECO:0000256" key="5">
    <source>
        <dbReference type="ARBA" id="ARBA00075768"/>
    </source>
</evidence>
<dbReference type="Proteomes" id="UP001174909">
    <property type="component" value="Unassembled WGS sequence"/>
</dbReference>
<comment type="similarity">
    <text evidence="1">Belongs to the RelA/SpoT family.</text>
</comment>
<protein>
    <recommendedName>
        <fullName evidence="4">Putative GTP diphosphokinase RSH1, chloroplastic</fullName>
        <ecNumber evidence="2">2.7.6.5</ecNumber>
    </recommendedName>
    <alternativeName>
        <fullName evidence="5">RelA/SpoT homolog 1</fullName>
    </alternativeName>
    <alternativeName>
        <fullName evidence="6">ppGpp synthetase RSH1</fullName>
    </alternativeName>
</protein>
<dbReference type="SMART" id="SM00471">
    <property type="entry name" value="HDc"/>
    <property type="match status" value="1"/>
</dbReference>
<dbReference type="Gene3D" id="3.10.20.30">
    <property type="match status" value="1"/>
</dbReference>
<evidence type="ECO:0000313" key="10">
    <source>
        <dbReference type="Proteomes" id="UP001174909"/>
    </source>
</evidence>
<evidence type="ECO:0000259" key="8">
    <source>
        <dbReference type="PROSITE" id="PS51880"/>
    </source>
</evidence>
<dbReference type="InterPro" id="IPR033655">
    <property type="entry name" value="TGS_RelA/SpoT"/>
</dbReference>
<dbReference type="EC" id="2.7.6.5" evidence="2"/>
<dbReference type="InterPro" id="IPR004095">
    <property type="entry name" value="TGS"/>
</dbReference>
<dbReference type="InterPro" id="IPR007685">
    <property type="entry name" value="RelA_SpoT"/>
</dbReference>
<dbReference type="PROSITE" id="PS51880">
    <property type="entry name" value="TGS"/>
    <property type="match status" value="1"/>
</dbReference>
<dbReference type="FunFam" id="3.10.20.30:FF:000002">
    <property type="entry name" value="GTP pyrophosphokinase (RelA/SpoT)"/>
    <property type="match status" value="1"/>
</dbReference>
<dbReference type="PANTHER" id="PTHR21262">
    <property type="entry name" value="GUANOSINE-3',5'-BIS DIPHOSPHATE 3'-PYROPHOSPHOHYDROLASE"/>
    <property type="match status" value="1"/>
</dbReference>
<dbReference type="FunFam" id="3.30.460.10:FF:000001">
    <property type="entry name" value="GTP pyrophosphokinase RelA"/>
    <property type="match status" value="1"/>
</dbReference>
<dbReference type="Pfam" id="PF13328">
    <property type="entry name" value="HD_4"/>
    <property type="match status" value="1"/>
</dbReference>
<dbReference type="PANTHER" id="PTHR21262:SF31">
    <property type="entry name" value="GTP PYROPHOSPHOKINASE"/>
    <property type="match status" value="1"/>
</dbReference>
<evidence type="ECO:0000313" key="9">
    <source>
        <dbReference type="EMBL" id="CAI8015703.1"/>
    </source>
</evidence>
<dbReference type="Pfam" id="PF04607">
    <property type="entry name" value="RelA_SpoT"/>
    <property type="match status" value="1"/>
</dbReference>
<dbReference type="Pfam" id="PF02824">
    <property type="entry name" value="TGS"/>
    <property type="match status" value="1"/>
</dbReference>
<reference evidence="9" key="1">
    <citation type="submission" date="2023-03" db="EMBL/GenBank/DDBJ databases">
        <authorList>
            <person name="Steffen K."/>
            <person name="Cardenas P."/>
        </authorList>
    </citation>
    <scope>NUCLEOTIDE SEQUENCE</scope>
</reference>
<evidence type="ECO:0000256" key="1">
    <source>
        <dbReference type="ARBA" id="ARBA00007476"/>
    </source>
</evidence>
<dbReference type="FunFam" id="1.10.3210.10:FF:000001">
    <property type="entry name" value="GTP pyrophosphokinase RelA"/>
    <property type="match status" value="1"/>
</dbReference>
<dbReference type="GO" id="GO:0008728">
    <property type="term" value="F:GTP diphosphokinase activity"/>
    <property type="evidence" value="ECO:0007669"/>
    <property type="project" value="UniProtKB-EC"/>
</dbReference>
<dbReference type="InterPro" id="IPR003607">
    <property type="entry name" value="HD/PDEase_dom"/>
</dbReference>
<sequence length="546" mass="62123">MVDALLEKARTYLPADRLGIIDRAYRYAADAHEGQVRRSGEPFIEHPLQTALYLAELRLDANALAAGLLHDVVEDCDVCLEEIEDEFGKEIAGLVDGVTKLTQAEVDFEEGKNGFVLRDSDVDLQQAASLRKMLVAMASDVRVVLIKLADRLHNMRTLQALSPNRRRAIAKETLEIFAPLAHRLGIWEVKWRLEDLAFQHLNNGAYQEISGMLNAKRQEREEYIEGVRSLLQSELDNAGVTAEVTGRPKHIYSIHKKTEKYRRQNLGVDDIHDLFALRVLVESVNDCYLALGVVHSNWRPLPGQFDDYIANPKDNLYKSLHTTVLCIDAHPVEVQIRTQEMHRLAEYGVAAHWLYKEGRTSDVEFEEKMTWVRQLLDWQRDVNGSHEFVESFKMDIFKNQVYVYTPKGDLKELPAGATPLDFAFRIHTDIGHRCIGAKVNGKLVALTYTLQNGDTVEIMTSKAVRGPSLDWLNPNLGYLNSNSARTKVRQWFNRQERRANIERGKDIFRRQLRRLNLAMTDAELSTILGFSSTDEFMVALGGGEIP</sequence>
<dbReference type="EMBL" id="CASHTH010001466">
    <property type="protein sequence ID" value="CAI8015703.1"/>
    <property type="molecule type" value="Genomic_DNA"/>
</dbReference>
<dbReference type="InterPro" id="IPR012676">
    <property type="entry name" value="TGS-like"/>
</dbReference>
<feature type="domain" description="TGS" evidence="8">
    <location>
        <begin position="399"/>
        <end position="460"/>
    </location>
</feature>
<dbReference type="AlphaFoldDB" id="A0AA35RQ68"/>
<organism evidence="9 10">
    <name type="scientific">Geodia barretti</name>
    <name type="common">Barrett's horny sponge</name>
    <dbReference type="NCBI Taxonomy" id="519541"/>
    <lineage>
        <taxon>Eukaryota</taxon>
        <taxon>Metazoa</taxon>
        <taxon>Porifera</taxon>
        <taxon>Demospongiae</taxon>
        <taxon>Heteroscleromorpha</taxon>
        <taxon>Tetractinellida</taxon>
        <taxon>Astrophorina</taxon>
        <taxon>Geodiidae</taxon>
        <taxon>Geodia</taxon>
    </lineage>
</organism>
<dbReference type="InterPro" id="IPR004811">
    <property type="entry name" value="RelA/Spo_fam"/>
</dbReference>
<evidence type="ECO:0000259" key="7">
    <source>
        <dbReference type="PROSITE" id="PS51831"/>
    </source>
</evidence>
<dbReference type="PROSITE" id="PS51831">
    <property type="entry name" value="HD"/>
    <property type="match status" value="1"/>
</dbReference>
<evidence type="ECO:0000256" key="2">
    <source>
        <dbReference type="ARBA" id="ARBA00013251"/>
    </source>
</evidence>
<dbReference type="GO" id="GO:0015969">
    <property type="term" value="P:guanosine tetraphosphate metabolic process"/>
    <property type="evidence" value="ECO:0007669"/>
    <property type="project" value="InterPro"/>
</dbReference>
<evidence type="ECO:0000256" key="4">
    <source>
        <dbReference type="ARBA" id="ARBA00070102"/>
    </source>
</evidence>
<gene>
    <name evidence="9" type="ORF">GBAR_LOCUS9687</name>
</gene>
<dbReference type="InterPro" id="IPR006674">
    <property type="entry name" value="HD_domain"/>
</dbReference>
<proteinExistence type="inferred from homology"/>
<name>A0AA35RQ68_GEOBA</name>
<dbReference type="CDD" id="cd01668">
    <property type="entry name" value="TGS_RSH"/>
    <property type="match status" value="1"/>
</dbReference>
<dbReference type="CDD" id="cd00077">
    <property type="entry name" value="HDc"/>
    <property type="match status" value="1"/>
</dbReference>
<dbReference type="SUPFAM" id="SSF109604">
    <property type="entry name" value="HD-domain/PDEase-like"/>
    <property type="match status" value="1"/>
</dbReference>
<dbReference type="Gene3D" id="3.30.460.10">
    <property type="entry name" value="Beta Polymerase, domain 2"/>
    <property type="match status" value="1"/>
</dbReference>
<evidence type="ECO:0000256" key="6">
    <source>
        <dbReference type="ARBA" id="ARBA00082153"/>
    </source>
</evidence>
<dbReference type="SMART" id="SM00954">
    <property type="entry name" value="RelA_SpoT"/>
    <property type="match status" value="1"/>
</dbReference>
<dbReference type="InterPro" id="IPR012675">
    <property type="entry name" value="Beta-grasp_dom_sf"/>
</dbReference>
<accession>A0AA35RQ68</accession>
<dbReference type="NCBIfam" id="TIGR00691">
    <property type="entry name" value="spoT_relA"/>
    <property type="match status" value="1"/>
</dbReference>
<comment type="caution">
    <text evidence="9">The sequence shown here is derived from an EMBL/GenBank/DDBJ whole genome shotgun (WGS) entry which is preliminary data.</text>
</comment>
<dbReference type="CDD" id="cd05399">
    <property type="entry name" value="NT_Rel-Spo_like"/>
    <property type="match status" value="1"/>
</dbReference>
<keyword evidence="10" id="KW-1185">Reference proteome</keyword>